<dbReference type="AlphaFoldDB" id="A0A9W9SCF0"/>
<dbReference type="GO" id="GO:0003700">
    <property type="term" value="F:DNA-binding transcription factor activity"/>
    <property type="evidence" value="ECO:0007669"/>
    <property type="project" value="InterPro"/>
</dbReference>
<protein>
    <recommendedName>
        <fullName evidence="3">BZIP domain-containing protein</fullName>
    </recommendedName>
</protein>
<reference evidence="1" key="1">
    <citation type="submission" date="2022-12" db="EMBL/GenBank/DDBJ databases">
        <authorList>
            <person name="Petersen C."/>
        </authorList>
    </citation>
    <scope>NUCLEOTIDE SEQUENCE</scope>
    <source>
        <strain evidence="1">IBT 29677</strain>
    </source>
</reference>
<dbReference type="EMBL" id="JAPZBU010000012">
    <property type="protein sequence ID" value="KAJ5376068.1"/>
    <property type="molecule type" value="Genomic_DNA"/>
</dbReference>
<evidence type="ECO:0000313" key="1">
    <source>
        <dbReference type="EMBL" id="KAJ5376068.1"/>
    </source>
</evidence>
<dbReference type="CDD" id="cd14688">
    <property type="entry name" value="bZIP_YAP"/>
    <property type="match status" value="1"/>
</dbReference>
<dbReference type="OrthoDB" id="3555317at2759"/>
<dbReference type="PANTHER" id="PTHR40618">
    <property type="entry name" value="B-ZIP TRANSCRIPTION FACTOR (EUROFUNG)-RELATED"/>
    <property type="match status" value="1"/>
</dbReference>
<dbReference type="SUPFAM" id="SSF57959">
    <property type="entry name" value="Leucine zipper domain"/>
    <property type="match status" value="1"/>
</dbReference>
<sequence>MDYAFSGCYEFLRRREQLRSAQQTYRKRKDKSIDTLRSRVYQLEDGVEQISHSFLAFSSLLLETNIAKRDSRVTLSLRELVQQCLALAKTECDELEQRAHPNPALTKNAIARNSMQSDNCVNALENVGNTTTQHQSPMEQSQPQLLNEQQSLSPFQLTFSSNTAMATSISHSYPAIHCLSNPMPNPLPTSIGNDESRTFSHFLIRVCCQSGYQLLVNAPKNMKVQEIFGTFLSSTERNAFISIFCQGLQDHNDGLVNQMATVLAPLQLRGSNYTSEELTAFYTGSNSAAMMQLDGLMDANGVQDMLFRRGFYIKDIAVPSSSSSLNSTLDVATFVKCELLVKQDTWKFTDIGMNNKVLAIRCICFGSGPVFKRENVENSLRLAMSNDPIQVVSDSFLPDLEGS</sequence>
<accession>A0A9W9SCF0</accession>
<dbReference type="Proteomes" id="UP001147747">
    <property type="component" value="Unassembled WGS sequence"/>
</dbReference>
<reference evidence="1" key="2">
    <citation type="journal article" date="2023" name="IMA Fungus">
        <title>Comparative genomic study of the Penicillium genus elucidates a diverse pangenome and 15 lateral gene transfer events.</title>
        <authorList>
            <person name="Petersen C."/>
            <person name="Sorensen T."/>
            <person name="Nielsen M.R."/>
            <person name="Sondergaard T.E."/>
            <person name="Sorensen J.L."/>
            <person name="Fitzpatrick D.A."/>
            <person name="Frisvad J.C."/>
            <person name="Nielsen K.L."/>
        </authorList>
    </citation>
    <scope>NUCLEOTIDE SEQUENCE</scope>
    <source>
        <strain evidence="1">IBT 29677</strain>
    </source>
</reference>
<evidence type="ECO:0000313" key="2">
    <source>
        <dbReference type="Proteomes" id="UP001147747"/>
    </source>
</evidence>
<organism evidence="1 2">
    <name type="scientific">Penicillium cosmopolitanum</name>
    <dbReference type="NCBI Taxonomy" id="1131564"/>
    <lineage>
        <taxon>Eukaryota</taxon>
        <taxon>Fungi</taxon>
        <taxon>Dikarya</taxon>
        <taxon>Ascomycota</taxon>
        <taxon>Pezizomycotina</taxon>
        <taxon>Eurotiomycetes</taxon>
        <taxon>Eurotiomycetidae</taxon>
        <taxon>Eurotiales</taxon>
        <taxon>Aspergillaceae</taxon>
        <taxon>Penicillium</taxon>
    </lineage>
</organism>
<proteinExistence type="predicted"/>
<dbReference type="RefSeq" id="XP_056481098.1">
    <property type="nucleotide sequence ID" value="XM_056637591.1"/>
</dbReference>
<dbReference type="GeneID" id="81376571"/>
<name>A0A9W9SCF0_9EURO</name>
<evidence type="ECO:0008006" key="3">
    <source>
        <dbReference type="Google" id="ProtNLM"/>
    </source>
</evidence>
<comment type="caution">
    <text evidence="1">The sequence shown here is derived from an EMBL/GenBank/DDBJ whole genome shotgun (WGS) entry which is preliminary data.</text>
</comment>
<dbReference type="Gene3D" id="1.20.5.170">
    <property type="match status" value="1"/>
</dbReference>
<dbReference type="InterPro" id="IPR046347">
    <property type="entry name" value="bZIP_sf"/>
</dbReference>
<gene>
    <name evidence="1" type="ORF">N7509_012954</name>
</gene>
<dbReference type="PANTHER" id="PTHR40618:SF1">
    <property type="entry name" value="B-ZIP TRANSCRIPTION FACTOR (EUROFUNG)"/>
    <property type="match status" value="1"/>
</dbReference>
<keyword evidence="2" id="KW-1185">Reference proteome</keyword>